<dbReference type="OrthoDB" id="5508327at2"/>
<dbReference type="PROSITE" id="PS51257">
    <property type="entry name" value="PROKAR_LIPOPROTEIN"/>
    <property type="match status" value="1"/>
</dbReference>
<dbReference type="EMBL" id="ASRX01000139">
    <property type="protein sequence ID" value="EYF00056.1"/>
    <property type="molecule type" value="Genomic_DNA"/>
</dbReference>
<reference evidence="1 2" key="1">
    <citation type="submission" date="2013-05" db="EMBL/GenBank/DDBJ databases">
        <title>Genome assembly of Chondromyces apiculatus DSM 436.</title>
        <authorList>
            <person name="Sharma G."/>
            <person name="Khatri I."/>
            <person name="Kaur C."/>
            <person name="Mayilraj S."/>
            <person name="Subramanian S."/>
        </authorList>
    </citation>
    <scope>NUCLEOTIDE SEQUENCE [LARGE SCALE GENOMIC DNA]</scope>
    <source>
        <strain evidence="1 2">DSM 436</strain>
    </source>
</reference>
<evidence type="ECO:0000313" key="2">
    <source>
        <dbReference type="Proteomes" id="UP000019678"/>
    </source>
</evidence>
<accession>A0A017SUW5</accession>
<evidence type="ECO:0000313" key="1">
    <source>
        <dbReference type="EMBL" id="EYF00056.1"/>
    </source>
</evidence>
<dbReference type="AlphaFoldDB" id="A0A017SUW5"/>
<dbReference type="Proteomes" id="UP000019678">
    <property type="component" value="Unassembled WGS sequence"/>
</dbReference>
<sequence length="285" mass="30057">MSFSRTVVLVSGFALVASGCTGGTEAVDFDVEEIGAQPLTGDDCGGCGTGTNGLPSADFHQNEWKLRDVLGESVVETDEHGDIFAVTNGLLDTEAGVNVFKYALRCGVDEDQVVVKDLTGGGMLSTTGAWVTVGLGDPARSDVYTCMLGHLNPSGTEVPIMMKGAAITPGSHSGPLEVPLSAFGFQEAVWATVIDPLTHRPFYHVWPQAHLLSHCTNPALLAVALRSRVCGLGVQDCGLTIHSNPLDFATDCSGSDGVYTCLGYRAIETWLVTEDRDEIYGACVQ</sequence>
<comment type="caution">
    <text evidence="1">The sequence shown here is derived from an EMBL/GenBank/DDBJ whole genome shotgun (WGS) entry which is preliminary data.</text>
</comment>
<gene>
    <name evidence="1" type="ORF">CAP_1407</name>
</gene>
<name>A0A017SUW5_9BACT</name>
<dbReference type="RefSeq" id="WP_044252402.1">
    <property type="nucleotide sequence ID" value="NZ_ASRX01000139.1"/>
</dbReference>
<keyword evidence="2" id="KW-1185">Reference proteome</keyword>
<organism evidence="1 2">
    <name type="scientific">Chondromyces apiculatus DSM 436</name>
    <dbReference type="NCBI Taxonomy" id="1192034"/>
    <lineage>
        <taxon>Bacteria</taxon>
        <taxon>Pseudomonadati</taxon>
        <taxon>Myxococcota</taxon>
        <taxon>Polyangia</taxon>
        <taxon>Polyangiales</taxon>
        <taxon>Polyangiaceae</taxon>
        <taxon>Chondromyces</taxon>
    </lineage>
</organism>
<evidence type="ECO:0008006" key="3">
    <source>
        <dbReference type="Google" id="ProtNLM"/>
    </source>
</evidence>
<proteinExistence type="predicted"/>
<protein>
    <recommendedName>
        <fullName evidence="3">Lipoprotein</fullName>
    </recommendedName>
</protein>